<dbReference type="SUPFAM" id="SSF48452">
    <property type="entry name" value="TPR-like"/>
    <property type="match status" value="2"/>
</dbReference>
<name>A0A0L0DU58_THETB</name>
<evidence type="ECO:0000313" key="3">
    <source>
        <dbReference type="Proteomes" id="UP000054408"/>
    </source>
</evidence>
<accession>A0A0L0DU58</accession>
<dbReference type="EMBL" id="GL349439">
    <property type="protein sequence ID" value="KNC55566.1"/>
    <property type="molecule type" value="Genomic_DNA"/>
</dbReference>
<proteinExistence type="predicted"/>
<dbReference type="RefSeq" id="XP_013761340.1">
    <property type="nucleotide sequence ID" value="XM_013905886.1"/>
</dbReference>
<gene>
    <name evidence="2" type="ORF">AMSG_01830</name>
</gene>
<feature type="chain" id="PRO_5005537884" evidence="1">
    <location>
        <begin position="18"/>
        <end position="890"/>
    </location>
</feature>
<sequence>MVLLLVVLSAGTGLAGGAGLNIDLTAAAAGGHDPAALGASAAVVGQSRDRLLVSVMHPQVPLDAGSPDVVKERLEAARKALASGGSDQAATVVADLAELVADEDGEAMRVSAHALATVQPPRMGEALELLAACPAPECALTRGVWLAAAGETTLALDALLAAVAMGKEAGRELADAHYAMGMVLAGAGRLGKAREALAAALAVDANHFLALMESAHREEDPERAFGLYMRAAEADATMIEPLLGVAELMINGSAYSSALVYYTRALMLDASSAPALAGMASVYLRLGRPHHALAVLSTEYVPEHPSLEYLRGLAHFEAGNIAGAAASFLEVTKANATHGGAWASAARSLLELGMLDEAKAAVSMAHRLLSGSKLVRMLVADISIASRAPPAFAEQVVLDMLARNNSRAALGMVRARAESDNPLPHHFEPVLTALASGSLPGICELTSRDDGSLTGLEALASARLLAPPRGAGKESKLPSRSSSALARAAWRYLVDGLAYTRAVAVLDAAPPSKDDVSVTRGKALASWLARASLVGQTVLGPGLAVAEVSREWQTYLLAQWGVSSGRMELLPRAAGDVRTRIGLLVTRSAFGGLDRVGSTNPLEALVLALRSVNENVEAYVYLADAEPMARAAGEAAAAGLRNESRIAVADLHQVAAPVALRRLRGDSLDLLVDLSRSCEPALGGLGPIMAARPALSTARLFGASGCIPTTRPPIGLRAAEGDDLADVASAWAPPVDISLRQSVQASMGWDSADGKVVGTFGALSSDVDAWLRKPSRINRVVVGVGAGEANLHDRCTAAKVSCASMDAHAELVAGLDEYAALLSSHTTLAQLEWVVLALRSGVEVTVVRLDSNMSEAGRRIQRVVKRYQASGGRVGANPMAASVAIVNAAK</sequence>
<dbReference type="SMART" id="SM00028">
    <property type="entry name" value="TPR"/>
    <property type="match status" value="4"/>
</dbReference>
<organism evidence="2 3">
    <name type="scientific">Thecamonas trahens ATCC 50062</name>
    <dbReference type="NCBI Taxonomy" id="461836"/>
    <lineage>
        <taxon>Eukaryota</taxon>
        <taxon>Apusozoa</taxon>
        <taxon>Apusomonadida</taxon>
        <taxon>Apusomonadidae</taxon>
        <taxon>Thecamonas</taxon>
    </lineage>
</organism>
<feature type="signal peptide" evidence="1">
    <location>
        <begin position="1"/>
        <end position="17"/>
    </location>
</feature>
<dbReference type="Proteomes" id="UP000054408">
    <property type="component" value="Unassembled WGS sequence"/>
</dbReference>
<keyword evidence="3" id="KW-1185">Reference proteome</keyword>
<keyword evidence="1" id="KW-0732">Signal</keyword>
<reference evidence="2 3" key="1">
    <citation type="submission" date="2010-05" db="EMBL/GenBank/DDBJ databases">
        <title>The Genome Sequence of Thecamonas trahens ATCC 50062.</title>
        <authorList>
            <consortium name="The Broad Institute Genome Sequencing Platform"/>
            <person name="Russ C."/>
            <person name="Cuomo C."/>
            <person name="Shea T."/>
            <person name="Young S.K."/>
            <person name="Zeng Q."/>
            <person name="Koehrsen M."/>
            <person name="Haas B."/>
            <person name="Borodovsky M."/>
            <person name="Guigo R."/>
            <person name="Alvarado L."/>
            <person name="Berlin A."/>
            <person name="Bochicchio J."/>
            <person name="Borenstein D."/>
            <person name="Chapman S."/>
            <person name="Chen Z."/>
            <person name="Freedman E."/>
            <person name="Gellesch M."/>
            <person name="Goldberg J."/>
            <person name="Griggs A."/>
            <person name="Gujja S."/>
            <person name="Heilman E."/>
            <person name="Heiman D."/>
            <person name="Hepburn T."/>
            <person name="Howarth C."/>
            <person name="Jen D."/>
            <person name="Larson L."/>
            <person name="Mehta T."/>
            <person name="Park D."/>
            <person name="Pearson M."/>
            <person name="Roberts A."/>
            <person name="Saif S."/>
            <person name="Shenoy N."/>
            <person name="Sisk P."/>
            <person name="Stolte C."/>
            <person name="Sykes S."/>
            <person name="Thomson T."/>
            <person name="Walk T."/>
            <person name="White J."/>
            <person name="Yandava C."/>
            <person name="Burger G."/>
            <person name="Gray M.W."/>
            <person name="Holland P.W.H."/>
            <person name="King N."/>
            <person name="Lang F.B.F."/>
            <person name="Roger A.J."/>
            <person name="Ruiz-Trillo I."/>
            <person name="Lander E."/>
            <person name="Nusbaum C."/>
        </authorList>
    </citation>
    <scope>NUCLEOTIDE SEQUENCE [LARGE SCALE GENOMIC DNA]</scope>
    <source>
        <strain evidence="2 3">ATCC 50062</strain>
    </source>
</reference>
<dbReference type="Gene3D" id="1.25.40.10">
    <property type="entry name" value="Tetratricopeptide repeat domain"/>
    <property type="match status" value="2"/>
</dbReference>
<protein>
    <submittedName>
        <fullName evidence="2">Uncharacterized protein</fullName>
    </submittedName>
</protein>
<dbReference type="InterPro" id="IPR019734">
    <property type="entry name" value="TPR_rpt"/>
</dbReference>
<dbReference type="InterPro" id="IPR011990">
    <property type="entry name" value="TPR-like_helical_dom_sf"/>
</dbReference>
<dbReference type="GeneID" id="25561557"/>
<dbReference type="AlphaFoldDB" id="A0A0L0DU58"/>
<evidence type="ECO:0000256" key="1">
    <source>
        <dbReference type="SAM" id="SignalP"/>
    </source>
</evidence>
<evidence type="ECO:0000313" key="2">
    <source>
        <dbReference type="EMBL" id="KNC55566.1"/>
    </source>
</evidence>